<organism evidence="1 2">
    <name type="scientific">Phlebotomus papatasi</name>
    <name type="common">Sandfly</name>
    <dbReference type="NCBI Taxonomy" id="29031"/>
    <lineage>
        <taxon>Eukaryota</taxon>
        <taxon>Metazoa</taxon>
        <taxon>Ecdysozoa</taxon>
        <taxon>Arthropoda</taxon>
        <taxon>Hexapoda</taxon>
        <taxon>Insecta</taxon>
        <taxon>Pterygota</taxon>
        <taxon>Neoptera</taxon>
        <taxon>Endopterygota</taxon>
        <taxon>Diptera</taxon>
        <taxon>Nematocera</taxon>
        <taxon>Psychodoidea</taxon>
        <taxon>Psychodidae</taxon>
        <taxon>Phlebotomus</taxon>
        <taxon>Phlebotomus</taxon>
    </lineage>
</organism>
<dbReference type="Proteomes" id="UP000092462">
    <property type="component" value="Unassembled WGS sequence"/>
</dbReference>
<dbReference type="AlphaFoldDB" id="A0A3F2ZEG7"/>
<accession>A0A3F2ZEG7</accession>
<reference evidence="1" key="1">
    <citation type="submission" date="2022-08" db="UniProtKB">
        <authorList>
            <consortium name="EnsemblMetazoa"/>
        </authorList>
    </citation>
    <scope>IDENTIFICATION</scope>
    <source>
        <strain evidence="1">Israel</strain>
    </source>
</reference>
<evidence type="ECO:0000313" key="1">
    <source>
        <dbReference type="EnsemblMetazoa" id="PPAI013223-PA"/>
    </source>
</evidence>
<sequence length="206" mass="23859">MDGQVYFYEDYLALTEVINKCRKILTLSLIPFKVFQKFGKFIVLGFLICVTLLITSSTIKLKENSLNVCMNFLMLSGYIQVIMKVYSIVTKSDYLNSILEWIQSLHLVPDCDLFKIAAEKHLKKTMWIIKYISMMLVILYFATNLSMSIYSIATDRRVLQVPSILSQEVPYIVTYIPQILLITVSSHILTMSDMVFIHLALYFLHL</sequence>
<protein>
    <submittedName>
        <fullName evidence="1">Uncharacterized protein</fullName>
    </submittedName>
</protein>
<proteinExistence type="predicted"/>
<dbReference type="EMBL" id="AJVK01000426">
    <property type="status" value="NOT_ANNOTATED_CDS"/>
    <property type="molecule type" value="Genomic_DNA"/>
</dbReference>
<dbReference type="VEuPathDB" id="VectorBase:PPAI013223"/>
<name>A0A3F2ZEG7_PHLPP</name>
<keyword evidence="2" id="KW-1185">Reference proteome</keyword>
<dbReference type="EnsemblMetazoa" id="PPAI013223-RA">
    <property type="protein sequence ID" value="PPAI013223-PA"/>
    <property type="gene ID" value="PPAI013223"/>
</dbReference>
<evidence type="ECO:0000313" key="2">
    <source>
        <dbReference type="Proteomes" id="UP000092462"/>
    </source>
</evidence>